<evidence type="ECO:0000256" key="1">
    <source>
        <dbReference type="ARBA" id="ARBA00004123"/>
    </source>
</evidence>
<comment type="subcellular location">
    <subcellularLocation>
        <location evidence="1">Nucleus</location>
    </subcellularLocation>
</comment>
<comment type="similarity">
    <text evidence="2">Belongs to the rad1 family.</text>
</comment>
<dbReference type="GO" id="GO:0035861">
    <property type="term" value="C:site of double-strand break"/>
    <property type="evidence" value="ECO:0007669"/>
    <property type="project" value="EnsemblFungi"/>
</dbReference>
<protein>
    <submittedName>
        <fullName evidence="7">Checkpoint clamp complex protein Rad1</fullName>
    </submittedName>
</protein>
<dbReference type="GO" id="GO:0033315">
    <property type="term" value="P:meiotic G2/MI DNA replication checkpoint signaling"/>
    <property type="evidence" value="ECO:0007669"/>
    <property type="project" value="EnsemblFungi"/>
</dbReference>
<dbReference type="SUPFAM" id="SSF55979">
    <property type="entry name" value="DNA clamp"/>
    <property type="match status" value="1"/>
</dbReference>
<dbReference type="GO" id="GO:0030896">
    <property type="term" value="C:checkpoint clamp complex"/>
    <property type="evidence" value="ECO:0007669"/>
    <property type="project" value="EnsemblFungi"/>
</dbReference>
<evidence type="ECO:0000313" key="8">
    <source>
        <dbReference type="Proteomes" id="UP000015464"/>
    </source>
</evidence>
<dbReference type="PANTHER" id="PTHR10870:SF0">
    <property type="entry name" value="CELL CYCLE CHECKPOINT PROTEIN RAD1"/>
    <property type="match status" value="1"/>
</dbReference>
<keyword evidence="8" id="KW-1185">Reference proteome</keyword>
<dbReference type="OMA" id="WSQAYKF"/>
<dbReference type="EMBL" id="KE546989">
    <property type="protein sequence ID" value="EPY52585.1"/>
    <property type="molecule type" value="Genomic_DNA"/>
</dbReference>
<keyword evidence="4" id="KW-0234">DNA repair</keyword>
<dbReference type="PRINTS" id="PR01246">
    <property type="entry name" value="RAD1REPAIR"/>
</dbReference>
<dbReference type="HOGENOM" id="CLU_035332_1_0_1"/>
<dbReference type="STRING" id="653667.S9W3R9"/>
<dbReference type="GO" id="GO:0000723">
    <property type="term" value="P:telomere maintenance"/>
    <property type="evidence" value="ECO:0007669"/>
    <property type="project" value="EnsemblFungi"/>
</dbReference>
<dbReference type="OrthoDB" id="337581at2759"/>
<keyword evidence="3" id="KW-0227">DNA damage</keyword>
<dbReference type="GO" id="GO:0033314">
    <property type="term" value="P:mitotic DNA replication checkpoint signaling"/>
    <property type="evidence" value="ECO:0007669"/>
    <property type="project" value="EnsemblFungi"/>
</dbReference>
<reference evidence="7 8" key="1">
    <citation type="journal article" date="2011" name="Science">
        <title>Comparative functional genomics of the fission yeasts.</title>
        <authorList>
            <person name="Rhind N."/>
            <person name="Chen Z."/>
            <person name="Yassour M."/>
            <person name="Thompson D.A."/>
            <person name="Haas B.J."/>
            <person name="Habib N."/>
            <person name="Wapinski I."/>
            <person name="Roy S."/>
            <person name="Lin M.F."/>
            <person name="Heiman D.I."/>
            <person name="Young S.K."/>
            <person name="Furuya K."/>
            <person name="Guo Y."/>
            <person name="Pidoux A."/>
            <person name="Chen H.M."/>
            <person name="Robbertse B."/>
            <person name="Goldberg J.M."/>
            <person name="Aoki K."/>
            <person name="Bayne E.H."/>
            <person name="Berlin A.M."/>
            <person name="Desjardins C.A."/>
            <person name="Dobbs E."/>
            <person name="Dukaj L."/>
            <person name="Fan L."/>
            <person name="FitzGerald M.G."/>
            <person name="French C."/>
            <person name="Gujja S."/>
            <person name="Hansen K."/>
            <person name="Keifenheim D."/>
            <person name="Levin J.Z."/>
            <person name="Mosher R.A."/>
            <person name="Mueller C.A."/>
            <person name="Pfiffner J."/>
            <person name="Priest M."/>
            <person name="Russ C."/>
            <person name="Smialowska A."/>
            <person name="Swoboda P."/>
            <person name="Sykes S.M."/>
            <person name="Vaughn M."/>
            <person name="Vengrova S."/>
            <person name="Yoder R."/>
            <person name="Zeng Q."/>
            <person name="Allshire R."/>
            <person name="Baulcombe D."/>
            <person name="Birren B.W."/>
            <person name="Brown W."/>
            <person name="Ekwall K."/>
            <person name="Kellis M."/>
            <person name="Leatherwood J."/>
            <person name="Levin H."/>
            <person name="Margalit H."/>
            <person name="Martienssen R."/>
            <person name="Nieduszynski C.A."/>
            <person name="Spatafora J.W."/>
            <person name="Friedman N."/>
            <person name="Dalgaard J.Z."/>
            <person name="Baumann P."/>
            <person name="Niki H."/>
            <person name="Regev A."/>
            <person name="Nusbaum C."/>
        </authorList>
    </citation>
    <scope>NUCLEOTIDE SEQUENCE [LARGE SCALE GENOMIC DNA]</scope>
    <source>
        <strain evidence="8">OY26 / ATCC MYA-4695 / CBS 11777 / NBRC 106824 / NRRL Y48691</strain>
    </source>
</reference>
<accession>S9W3R9</accession>
<dbReference type="GO" id="GO:0140445">
    <property type="term" value="C:chromosome, telomeric repeat region"/>
    <property type="evidence" value="ECO:0007669"/>
    <property type="project" value="EnsemblFungi"/>
</dbReference>
<evidence type="ECO:0000256" key="3">
    <source>
        <dbReference type="ARBA" id="ARBA00022763"/>
    </source>
</evidence>
<dbReference type="InterPro" id="IPR003021">
    <property type="entry name" value="Rad1_Rec1_Rad17"/>
</dbReference>
<dbReference type="eggNOG" id="KOG3194">
    <property type="taxonomic scope" value="Eukaryota"/>
</dbReference>
<evidence type="ECO:0000256" key="5">
    <source>
        <dbReference type="ARBA" id="ARBA00023242"/>
    </source>
</evidence>
<dbReference type="GO" id="GO:0007095">
    <property type="term" value="P:mitotic G2 DNA damage checkpoint signaling"/>
    <property type="evidence" value="ECO:0007669"/>
    <property type="project" value="EnsemblFungi"/>
</dbReference>
<evidence type="ECO:0000256" key="6">
    <source>
        <dbReference type="SAM" id="MobiDB-lite"/>
    </source>
</evidence>
<evidence type="ECO:0000256" key="4">
    <source>
        <dbReference type="ARBA" id="ARBA00023204"/>
    </source>
</evidence>
<dbReference type="Proteomes" id="UP000015464">
    <property type="component" value="Unassembled WGS sequence"/>
</dbReference>
<dbReference type="PRINTS" id="PR01245">
    <property type="entry name" value="RAD1REC1"/>
</dbReference>
<sequence>MFQAETVYVKHIHSTLKCVDFAKECTVEITNRGIRFGVDESQSLQAHLFIDKALFQKYNFEDDEENYSYLFKTRLAPLLQCLSIYTDGKEKQVASPWDQQPSTNTMHKRGVVCKIHFEGIGAPFEWEVEEMAGYSTICELSTLDYEENIDVSRLATTLNTKVIMRSGWLYDALLELDNNMSESLMIETSSQRSTFLLRCVGGMSTTEMEYPNEKNVLESFETNSEYTYTYRFSLIRQAIKALQAGTKVSLRIDENGTLNIQLMLVGQDGLCTFVDFRIAPLDLMSEDEDDDEENLANNGYMENYNDQENYNTEEEDD</sequence>
<dbReference type="Gene3D" id="3.70.10.10">
    <property type="match status" value="1"/>
</dbReference>
<evidence type="ECO:0000256" key="2">
    <source>
        <dbReference type="ARBA" id="ARBA00010991"/>
    </source>
</evidence>
<dbReference type="GO" id="GO:0005737">
    <property type="term" value="C:cytoplasm"/>
    <property type="evidence" value="ECO:0007669"/>
    <property type="project" value="EnsemblFungi"/>
</dbReference>
<keyword evidence="5" id="KW-0539">Nucleus</keyword>
<dbReference type="GO" id="GO:0031573">
    <property type="term" value="P:mitotic intra-S DNA damage checkpoint signaling"/>
    <property type="evidence" value="ECO:0007669"/>
    <property type="project" value="EnsemblFungi"/>
</dbReference>
<dbReference type="AlphaFoldDB" id="S9W3R9"/>
<dbReference type="GO" id="GO:0006281">
    <property type="term" value="P:DNA repair"/>
    <property type="evidence" value="ECO:0007669"/>
    <property type="project" value="UniProtKB-KW"/>
</dbReference>
<dbReference type="Pfam" id="PF02144">
    <property type="entry name" value="Rad1"/>
    <property type="match status" value="1"/>
</dbReference>
<dbReference type="GeneID" id="25036230"/>
<name>S9W3R9_SCHCR</name>
<dbReference type="PANTHER" id="PTHR10870">
    <property type="entry name" value="CELL CYCLE CHECKPOINT PROTEIN RAD1"/>
    <property type="match status" value="1"/>
</dbReference>
<organism evidence="7 8">
    <name type="scientific">Schizosaccharomyces cryophilus (strain OY26 / ATCC MYA-4695 / CBS 11777 / NBRC 106824 / NRRL Y48691)</name>
    <name type="common">Fission yeast</name>
    <dbReference type="NCBI Taxonomy" id="653667"/>
    <lineage>
        <taxon>Eukaryota</taxon>
        <taxon>Fungi</taxon>
        <taxon>Dikarya</taxon>
        <taxon>Ascomycota</taxon>
        <taxon>Taphrinomycotina</taxon>
        <taxon>Schizosaccharomycetes</taxon>
        <taxon>Schizosaccharomycetales</taxon>
        <taxon>Schizosaccharomycetaceae</taxon>
        <taxon>Schizosaccharomyces</taxon>
    </lineage>
</organism>
<gene>
    <name evidence="7" type="ORF">SPOG_01906</name>
</gene>
<feature type="region of interest" description="Disordered" evidence="6">
    <location>
        <begin position="286"/>
        <end position="317"/>
    </location>
</feature>
<dbReference type="InterPro" id="IPR003011">
    <property type="entry name" value="Cell_cycle_checkpoint_Rad1"/>
</dbReference>
<dbReference type="InterPro" id="IPR046938">
    <property type="entry name" value="DNA_clamp_sf"/>
</dbReference>
<evidence type="ECO:0000313" key="7">
    <source>
        <dbReference type="EMBL" id="EPY52585.1"/>
    </source>
</evidence>
<proteinExistence type="inferred from homology"/>
<dbReference type="RefSeq" id="XP_013022464.1">
    <property type="nucleotide sequence ID" value="XM_013167010.1"/>
</dbReference>